<organism evidence="7 8">
    <name type="scientific">Candida metapsilosis</name>
    <dbReference type="NCBI Taxonomy" id="273372"/>
    <lineage>
        <taxon>Eukaryota</taxon>
        <taxon>Fungi</taxon>
        <taxon>Dikarya</taxon>
        <taxon>Ascomycota</taxon>
        <taxon>Saccharomycotina</taxon>
        <taxon>Pichiomycetes</taxon>
        <taxon>Debaryomycetaceae</taxon>
        <taxon>Candida/Lodderomyces clade</taxon>
        <taxon>Candida</taxon>
    </lineage>
</organism>
<dbReference type="InterPro" id="IPR004136">
    <property type="entry name" value="NMO"/>
</dbReference>
<evidence type="ECO:0000313" key="8">
    <source>
        <dbReference type="Proteomes" id="UP000669133"/>
    </source>
</evidence>
<proteinExistence type="inferred from homology"/>
<evidence type="ECO:0000256" key="3">
    <source>
        <dbReference type="ARBA" id="ARBA00022630"/>
    </source>
</evidence>
<comment type="cofactor">
    <cofactor evidence="1">
        <name>FMN</name>
        <dbReference type="ChEBI" id="CHEBI:58210"/>
    </cofactor>
</comment>
<dbReference type="Gene3D" id="3.20.20.70">
    <property type="entry name" value="Aldolase class I"/>
    <property type="match status" value="1"/>
</dbReference>
<evidence type="ECO:0008006" key="9">
    <source>
        <dbReference type="Google" id="ProtNLM"/>
    </source>
</evidence>
<keyword evidence="5" id="KW-0560">Oxidoreductase</keyword>
<evidence type="ECO:0000313" key="7">
    <source>
        <dbReference type="EMBL" id="KAG5419516.1"/>
    </source>
</evidence>
<name>A0A8H7ZGG4_9ASCO</name>
<gene>
    <name evidence="7" type="ORF">I9W82_003283</name>
</gene>
<dbReference type="PANTHER" id="PTHR42747:SF3">
    <property type="entry name" value="NITRONATE MONOOXYGENASE-RELATED"/>
    <property type="match status" value="1"/>
</dbReference>
<keyword evidence="4" id="KW-0288">FMN</keyword>
<dbReference type="Proteomes" id="UP000669133">
    <property type="component" value="Unassembled WGS sequence"/>
</dbReference>
<comment type="similarity">
    <text evidence="2">Belongs to the nitronate monooxygenase family. NMO class I subfamily.</text>
</comment>
<dbReference type="Pfam" id="PF03060">
    <property type="entry name" value="NMO"/>
    <property type="match status" value="1"/>
</dbReference>
<keyword evidence="6" id="KW-0503">Monooxygenase</keyword>
<dbReference type="OrthoDB" id="10265891at2759"/>
<evidence type="ECO:0000256" key="2">
    <source>
        <dbReference type="ARBA" id="ARBA00009881"/>
    </source>
</evidence>
<evidence type="ECO:0000256" key="1">
    <source>
        <dbReference type="ARBA" id="ARBA00001917"/>
    </source>
</evidence>
<dbReference type="InterPro" id="IPR013785">
    <property type="entry name" value="Aldolase_TIM"/>
</dbReference>
<keyword evidence="8" id="KW-1185">Reference proteome</keyword>
<comment type="caution">
    <text evidence="7">The sequence shown here is derived from an EMBL/GenBank/DDBJ whole genome shotgun (WGS) entry which is preliminary data.</text>
</comment>
<reference evidence="7 8" key="1">
    <citation type="submission" date="2020-12" db="EMBL/GenBank/DDBJ databases">
        <title>Effect of drift, selection, and recombination on the evolution of hybrid genomes in Candida yeast pathogens.</title>
        <authorList>
            <person name="Mixao V."/>
            <person name="Ksiezopolska E."/>
            <person name="Saus E."/>
            <person name="Boekhout T."/>
            <person name="Gacser A."/>
            <person name="Gabaldon T."/>
        </authorList>
    </citation>
    <scope>NUCLEOTIDE SEQUENCE [LARGE SCALE GENOMIC DNA]</scope>
    <source>
        <strain evidence="7 8">BP57</strain>
    </source>
</reference>
<dbReference type="PANTHER" id="PTHR42747">
    <property type="entry name" value="NITRONATE MONOOXYGENASE-RELATED"/>
    <property type="match status" value="1"/>
</dbReference>
<sequence length="373" mass="40928">MSKVSLLKKLNIKYPIFQSPMAGVSTPEMAAAVTAGGGLGSLPLAPLDFTKDDTTAFDKLDKLVDATGTTSVNLNFFCHEIEQEPSQVQMDNWRKLYNDGIIDAKFKPVVESMKFANGNVSFREVEKDQEKLDRLIEKLRAVKPAIISFHFGIPSTRTIDELKKFSLVFGAATSLKEARHLRKSGVNGIILQGIEAGGHRGQFIDKYQPHLDEDLSTQALFHKVKQGLGNVEVYLVPAGGITTGDSVRYYLNHGADAVQIGTAFLSTPESTTSKFFNKVSEEDSTVMTALISGKPARCVRTPFIDAIIQSNSFQLSELPPYGYAYDAYKQLKGKLSADGTDIGFYLAGQNHFQISKNKSTLEVMQELTKGLAL</sequence>
<dbReference type="EMBL" id="JAEOAQ010000003">
    <property type="protein sequence ID" value="KAG5419516.1"/>
    <property type="molecule type" value="Genomic_DNA"/>
</dbReference>
<dbReference type="CDD" id="cd04730">
    <property type="entry name" value="NPD_like"/>
    <property type="match status" value="1"/>
</dbReference>
<evidence type="ECO:0000256" key="5">
    <source>
        <dbReference type="ARBA" id="ARBA00023002"/>
    </source>
</evidence>
<dbReference type="AlphaFoldDB" id="A0A8H7ZGG4"/>
<dbReference type="GO" id="GO:0018580">
    <property type="term" value="F:nitronate monooxygenase activity"/>
    <property type="evidence" value="ECO:0007669"/>
    <property type="project" value="InterPro"/>
</dbReference>
<protein>
    <recommendedName>
        <fullName evidence="9">Nitronate monooxygenase domain-containing protein</fullName>
    </recommendedName>
</protein>
<dbReference type="RefSeq" id="XP_067548632.1">
    <property type="nucleotide sequence ID" value="XM_067692232.1"/>
</dbReference>
<dbReference type="SUPFAM" id="SSF51412">
    <property type="entry name" value="Inosine monophosphate dehydrogenase (IMPDH)"/>
    <property type="match status" value="1"/>
</dbReference>
<accession>A0A8H7ZGG4</accession>
<dbReference type="GeneID" id="93651912"/>
<evidence type="ECO:0000256" key="6">
    <source>
        <dbReference type="ARBA" id="ARBA00023033"/>
    </source>
</evidence>
<evidence type="ECO:0000256" key="4">
    <source>
        <dbReference type="ARBA" id="ARBA00022643"/>
    </source>
</evidence>
<keyword evidence="3" id="KW-0285">Flavoprotein</keyword>